<protein>
    <submittedName>
        <fullName evidence="1">Uncharacterized protein</fullName>
    </submittedName>
</protein>
<dbReference type="Proteomes" id="UP000054653">
    <property type="component" value="Unassembled WGS sequence"/>
</dbReference>
<organism evidence="1 2">
    <name type="scientific">Trichinella britovi</name>
    <name type="common">Parasitic roundworm</name>
    <dbReference type="NCBI Taxonomy" id="45882"/>
    <lineage>
        <taxon>Eukaryota</taxon>
        <taxon>Metazoa</taxon>
        <taxon>Ecdysozoa</taxon>
        <taxon>Nematoda</taxon>
        <taxon>Enoplea</taxon>
        <taxon>Dorylaimia</taxon>
        <taxon>Trichinellida</taxon>
        <taxon>Trichinellidae</taxon>
        <taxon>Trichinella</taxon>
    </lineage>
</organism>
<gene>
    <name evidence="1" type="ORF">T03_12766</name>
</gene>
<proteinExistence type="predicted"/>
<comment type="caution">
    <text evidence="1">The sequence shown here is derived from an EMBL/GenBank/DDBJ whole genome shotgun (WGS) entry which is preliminary data.</text>
</comment>
<evidence type="ECO:0000313" key="2">
    <source>
        <dbReference type="Proteomes" id="UP000054653"/>
    </source>
</evidence>
<dbReference type="OrthoDB" id="10052901at2759"/>
<name>A0A0V1DAD8_TRIBR</name>
<dbReference type="EMBL" id="JYDI01000021">
    <property type="protein sequence ID" value="KRY58487.1"/>
    <property type="molecule type" value="Genomic_DNA"/>
</dbReference>
<reference evidence="1 2" key="1">
    <citation type="submission" date="2015-01" db="EMBL/GenBank/DDBJ databases">
        <title>Evolution of Trichinella species and genotypes.</title>
        <authorList>
            <person name="Korhonen P.K."/>
            <person name="Edoardo P."/>
            <person name="Giuseppe L.R."/>
            <person name="Gasser R.B."/>
        </authorList>
    </citation>
    <scope>NUCLEOTIDE SEQUENCE [LARGE SCALE GENOMIC DNA]</scope>
    <source>
        <strain evidence="1">ISS120</strain>
    </source>
</reference>
<evidence type="ECO:0000313" key="1">
    <source>
        <dbReference type="EMBL" id="KRY58487.1"/>
    </source>
</evidence>
<dbReference type="AlphaFoldDB" id="A0A0V1DAD8"/>
<keyword evidence="2" id="KW-1185">Reference proteome</keyword>
<sequence>MARTQHVLTTMMGLRHSKEFVTSNLKEWESYASRLMLYLEINNVSSSAEKCVVLFSSCHSSQLKIDLGSERTFETLHKNNKKLKLDQSTHSLFTFPRLLNSYHSFLRSKATAAEPPHLEKQATERWLNGDERESRVHLLQSDQI</sequence>
<accession>A0A0V1DAD8</accession>